<dbReference type="AlphaFoldDB" id="A0A4R7FIH1"/>
<protein>
    <submittedName>
        <fullName evidence="9">Membrane-associated protein</fullName>
    </submittedName>
</protein>
<feature type="transmembrane region" description="Helical" evidence="7">
    <location>
        <begin position="152"/>
        <end position="176"/>
    </location>
</feature>
<evidence type="ECO:0000313" key="10">
    <source>
        <dbReference type="Proteomes" id="UP000295344"/>
    </source>
</evidence>
<dbReference type="EMBL" id="SOAM01000003">
    <property type="protein sequence ID" value="TDS75931.1"/>
    <property type="molecule type" value="Genomic_DNA"/>
</dbReference>
<dbReference type="PANTHER" id="PTHR30353:SF0">
    <property type="entry name" value="TRANSMEMBRANE PROTEIN"/>
    <property type="match status" value="1"/>
</dbReference>
<keyword evidence="10" id="KW-1185">Reference proteome</keyword>
<comment type="similarity">
    <text evidence="2 7">Belongs to the DedA family.</text>
</comment>
<evidence type="ECO:0000256" key="5">
    <source>
        <dbReference type="ARBA" id="ARBA00022989"/>
    </source>
</evidence>
<accession>A0A4R7FIH1</accession>
<evidence type="ECO:0000256" key="3">
    <source>
        <dbReference type="ARBA" id="ARBA00022475"/>
    </source>
</evidence>
<keyword evidence="4 7" id="KW-0812">Transmembrane</keyword>
<evidence type="ECO:0000256" key="6">
    <source>
        <dbReference type="ARBA" id="ARBA00023136"/>
    </source>
</evidence>
<dbReference type="PANTHER" id="PTHR30353">
    <property type="entry name" value="INNER MEMBRANE PROTEIN DEDA-RELATED"/>
    <property type="match status" value="1"/>
</dbReference>
<sequence>MMTTVNALFPFLDQNALAAAGPVGLLIVCAVIFAETGLLVGFVFPGDTLLLITGISAEQGLGISIWIAAPAIAVAAFLGGELGYYIGKKTGPRIFERKDSGFFSRAQVTRTNAFFEKYGPLAVILARFVPIVRTLAPIAAGVGRMNYKRYSLFNAIGALAWGFGITFVGYLIGFIPPVRDFVQHNIEFILLAAVVLTLIPTLYHVWKNHREAKKTSGESVSTD</sequence>
<comment type="caution">
    <text evidence="9">The sequence shown here is derived from an EMBL/GenBank/DDBJ whole genome shotgun (WGS) entry which is preliminary data.</text>
</comment>
<evidence type="ECO:0000256" key="2">
    <source>
        <dbReference type="ARBA" id="ARBA00010792"/>
    </source>
</evidence>
<feature type="transmembrane region" description="Helical" evidence="7">
    <location>
        <begin position="20"/>
        <end position="44"/>
    </location>
</feature>
<gene>
    <name evidence="9" type="ORF">CLV52_3044</name>
</gene>
<evidence type="ECO:0000256" key="4">
    <source>
        <dbReference type="ARBA" id="ARBA00022692"/>
    </source>
</evidence>
<keyword evidence="6 7" id="KW-0472">Membrane</keyword>
<evidence type="ECO:0000256" key="1">
    <source>
        <dbReference type="ARBA" id="ARBA00004651"/>
    </source>
</evidence>
<feature type="transmembrane region" description="Helical" evidence="7">
    <location>
        <begin position="65"/>
        <end position="86"/>
    </location>
</feature>
<name>A0A4R7FIH1_9MICO</name>
<feature type="domain" description="VTT" evidence="8">
    <location>
        <begin position="44"/>
        <end position="170"/>
    </location>
</feature>
<dbReference type="Pfam" id="PF09335">
    <property type="entry name" value="VTT_dom"/>
    <property type="match status" value="1"/>
</dbReference>
<feature type="transmembrane region" description="Helical" evidence="7">
    <location>
        <begin position="188"/>
        <end position="206"/>
    </location>
</feature>
<dbReference type="InterPro" id="IPR032818">
    <property type="entry name" value="DedA-like"/>
</dbReference>
<reference evidence="9 10" key="1">
    <citation type="submission" date="2019-03" db="EMBL/GenBank/DDBJ databases">
        <title>Genomic Encyclopedia of Archaeal and Bacterial Type Strains, Phase II (KMG-II): from individual species to whole genera.</title>
        <authorList>
            <person name="Goeker M."/>
        </authorList>
    </citation>
    <scope>NUCLEOTIDE SEQUENCE [LARGE SCALE GENOMIC DNA]</scope>
    <source>
        <strain evidence="9 10">DSM 24782</strain>
    </source>
</reference>
<organism evidence="9 10">
    <name type="scientific">Amnibacterium kyonggiense</name>
    <dbReference type="NCBI Taxonomy" id="595671"/>
    <lineage>
        <taxon>Bacteria</taxon>
        <taxon>Bacillati</taxon>
        <taxon>Actinomycetota</taxon>
        <taxon>Actinomycetes</taxon>
        <taxon>Micrococcales</taxon>
        <taxon>Microbacteriaceae</taxon>
        <taxon>Amnibacterium</taxon>
    </lineage>
</organism>
<evidence type="ECO:0000313" key="9">
    <source>
        <dbReference type="EMBL" id="TDS75931.1"/>
    </source>
</evidence>
<proteinExistence type="inferred from homology"/>
<dbReference type="Proteomes" id="UP000295344">
    <property type="component" value="Unassembled WGS sequence"/>
</dbReference>
<dbReference type="GO" id="GO:0005886">
    <property type="term" value="C:plasma membrane"/>
    <property type="evidence" value="ECO:0007669"/>
    <property type="project" value="UniProtKB-SubCell"/>
</dbReference>
<comment type="subcellular location">
    <subcellularLocation>
        <location evidence="1 7">Cell membrane</location>
        <topology evidence="1 7">Multi-pass membrane protein</topology>
    </subcellularLocation>
</comment>
<keyword evidence="5 7" id="KW-1133">Transmembrane helix</keyword>
<evidence type="ECO:0000259" key="8">
    <source>
        <dbReference type="Pfam" id="PF09335"/>
    </source>
</evidence>
<dbReference type="InterPro" id="IPR032816">
    <property type="entry name" value="VTT_dom"/>
</dbReference>
<keyword evidence="3 7" id="KW-1003">Cell membrane</keyword>
<evidence type="ECO:0000256" key="7">
    <source>
        <dbReference type="RuleBase" id="RU367016"/>
    </source>
</evidence>